<dbReference type="InterPro" id="IPR051310">
    <property type="entry name" value="MCP_chemotaxis"/>
</dbReference>
<keyword evidence="8" id="KW-1185">Reference proteome</keyword>
<dbReference type="SMART" id="SM00283">
    <property type="entry name" value="MA"/>
    <property type="match status" value="1"/>
</dbReference>
<proteinExistence type="inferred from homology"/>
<organism evidence="7 8">
    <name type="scientific">Candidatus Haliotispira prima</name>
    <dbReference type="NCBI Taxonomy" id="3034016"/>
    <lineage>
        <taxon>Bacteria</taxon>
        <taxon>Pseudomonadati</taxon>
        <taxon>Spirochaetota</taxon>
        <taxon>Spirochaetia</taxon>
        <taxon>Spirochaetales</taxon>
        <taxon>Spirochaetaceae</taxon>
        <taxon>Candidatus Haliotispira</taxon>
    </lineage>
</organism>
<dbReference type="PRINTS" id="PR00260">
    <property type="entry name" value="CHEMTRNSDUCR"/>
</dbReference>
<dbReference type="InterPro" id="IPR004089">
    <property type="entry name" value="MCPsignal_dom"/>
</dbReference>
<dbReference type="RefSeq" id="WP_326926289.1">
    <property type="nucleotide sequence ID" value="NZ_CP123443.1"/>
</dbReference>
<dbReference type="PROSITE" id="PS50111">
    <property type="entry name" value="CHEMOTAXIS_TRANSDUC_2"/>
    <property type="match status" value="1"/>
</dbReference>
<dbReference type="Gene3D" id="1.10.287.950">
    <property type="entry name" value="Methyl-accepting chemotaxis protein"/>
    <property type="match status" value="1"/>
</dbReference>
<protein>
    <submittedName>
        <fullName evidence="7">Methyl-accepting chemotaxis protein</fullName>
    </submittedName>
</protein>
<evidence type="ECO:0000256" key="3">
    <source>
        <dbReference type="PROSITE-ProRule" id="PRU00284"/>
    </source>
</evidence>
<dbReference type="InterPro" id="IPR000727">
    <property type="entry name" value="T_SNARE_dom"/>
</dbReference>
<keyword evidence="3" id="KW-0807">Transducer</keyword>
<dbReference type="Pfam" id="PF00015">
    <property type="entry name" value="MCPsignal"/>
    <property type="match status" value="1"/>
</dbReference>
<keyword evidence="1" id="KW-0145">Chemotaxis</keyword>
<feature type="transmembrane region" description="Helical" evidence="4">
    <location>
        <begin position="44"/>
        <end position="69"/>
    </location>
</feature>
<evidence type="ECO:0000256" key="1">
    <source>
        <dbReference type="ARBA" id="ARBA00022500"/>
    </source>
</evidence>
<gene>
    <name evidence="7" type="ORF">P0082_06460</name>
</gene>
<feature type="domain" description="T-SNARE coiled-coil homology" evidence="6">
    <location>
        <begin position="400"/>
        <end position="462"/>
    </location>
</feature>
<keyword evidence="4" id="KW-1133">Transmembrane helix</keyword>
<evidence type="ECO:0000313" key="8">
    <source>
        <dbReference type="Proteomes" id="UP001228690"/>
    </source>
</evidence>
<dbReference type="PROSITE" id="PS50192">
    <property type="entry name" value="T_SNARE"/>
    <property type="match status" value="1"/>
</dbReference>
<feature type="transmembrane region" description="Helical" evidence="4">
    <location>
        <begin position="283"/>
        <end position="306"/>
    </location>
</feature>
<name>A0ABY8MG14_9SPIO</name>
<dbReference type="SUPFAM" id="SSF58104">
    <property type="entry name" value="Methyl-accepting chemotaxis protein (MCP) signaling domain"/>
    <property type="match status" value="1"/>
</dbReference>
<feature type="transmembrane region" description="Helical" evidence="4">
    <location>
        <begin position="7"/>
        <end position="32"/>
    </location>
</feature>
<reference evidence="7 8" key="1">
    <citation type="submission" date="2023-04" db="EMBL/GenBank/DDBJ databases">
        <title>Spirochaete genome identified in red abalone sample constitutes a novel genus.</title>
        <authorList>
            <person name="Sharma S.P."/>
            <person name="Purcell C.M."/>
            <person name="Hyde J.R."/>
            <person name="Severin A.J."/>
        </authorList>
    </citation>
    <scope>NUCLEOTIDE SEQUENCE [LARGE SCALE GENOMIC DNA]</scope>
    <source>
        <strain evidence="7 8">SP-2023</strain>
    </source>
</reference>
<dbReference type="InterPro" id="IPR004090">
    <property type="entry name" value="Chemotax_Me-accpt_rcpt"/>
</dbReference>
<evidence type="ECO:0000256" key="2">
    <source>
        <dbReference type="ARBA" id="ARBA00029447"/>
    </source>
</evidence>
<comment type="similarity">
    <text evidence="2">Belongs to the methyl-accepting chemotaxis (MCP) protein family.</text>
</comment>
<dbReference type="PANTHER" id="PTHR43531:SF11">
    <property type="entry name" value="METHYL-ACCEPTING CHEMOTAXIS PROTEIN 3"/>
    <property type="match status" value="1"/>
</dbReference>
<feature type="transmembrane region" description="Helical" evidence="4">
    <location>
        <begin position="185"/>
        <end position="208"/>
    </location>
</feature>
<evidence type="ECO:0000313" key="7">
    <source>
        <dbReference type="EMBL" id="WGK68123.1"/>
    </source>
</evidence>
<evidence type="ECO:0000256" key="4">
    <source>
        <dbReference type="SAM" id="Phobius"/>
    </source>
</evidence>
<feature type="domain" description="Methyl-accepting transducer" evidence="5">
    <location>
        <begin position="409"/>
        <end position="645"/>
    </location>
</feature>
<dbReference type="EMBL" id="CP123443">
    <property type="protein sequence ID" value="WGK68123.1"/>
    <property type="molecule type" value="Genomic_DNA"/>
</dbReference>
<evidence type="ECO:0000259" key="6">
    <source>
        <dbReference type="PROSITE" id="PS50192"/>
    </source>
</evidence>
<keyword evidence="4" id="KW-0812">Transmembrane</keyword>
<keyword evidence="4" id="KW-0472">Membrane</keyword>
<evidence type="ECO:0000259" key="5">
    <source>
        <dbReference type="PROSITE" id="PS50111"/>
    </source>
</evidence>
<dbReference type="PANTHER" id="PTHR43531">
    <property type="entry name" value="PROTEIN ICFG"/>
    <property type="match status" value="1"/>
</dbReference>
<sequence>MTTKQFILLSVMYATTWLFSLILFESPIVYIFGWESVGESFNAILPTVTVLFFLSFIISLIVISFICLVSLHKQIGDYKTVLSGAQSKLTEEQKRQGIYRMKLVIINAFLLGLTPLVSYLFLIDIQDTVTLRSLGIIKLDVVLSSLLFGLIVGMLYADVARIIFQPIQEVFQVTLQGSFRSIISPLVRMAITGLAACVLVFFLAHIFFDLKRKINARIISAISTSMLDQDGLAGIDRKVQAIYEEIALEYPISLTLTQDNVYFTRNFVGIREGINVNKGRLLYVLYVIILFTMLSSLSWLNIYLLCRQFKSRIDNIFSRVRRLLRGEESFAEALTLKAFDEVGYFVSYLNLLTMTSQKISQDVQKEGNNLIDSLEIQISGVKKLQGIVKDLEGNIVQINSSVAKEEEEHHQVIDGGLDNVRDIIFKVNGLLNNQRKYVDVIANQVNTFASLLDNVKQITEKADREAGVLALSVKRGDEAVQNSIIGMKEIAEASEAIENIVSAITKIAAQTSLLSMNAAIEAAHAGEYGSGFAVLAQEIRSLSESATGQSRAIREQIESLIAGVNSGLEISENTTEILSEISDSIEQNNVFVKNIINAMTEQHQGSRDIVQLIESSVSRGSKIRNLTGQQIRKSQEILSSMAGFLQISGSIAELSQVSSSSIRNISRYVDAIEVGINRNEDIARQILADVVTIDNAKIIVQQ</sequence>
<dbReference type="Proteomes" id="UP001228690">
    <property type="component" value="Chromosome"/>
</dbReference>
<accession>A0ABY8MG14</accession>
<feature type="transmembrane region" description="Helical" evidence="4">
    <location>
        <begin position="103"/>
        <end position="122"/>
    </location>
</feature>